<organism evidence="3 4">
    <name type="scientific">Colocasia esculenta</name>
    <name type="common">Wild taro</name>
    <name type="synonym">Arum esculentum</name>
    <dbReference type="NCBI Taxonomy" id="4460"/>
    <lineage>
        <taxon>Eukaryota</taxon>
        <taxon>Viridiplantae</taxon>
        <taxon>Streptophyta</taxon>
        <taxon>Embryophyta</taxon>
        <taxon>Tracheophyta</taxon>
        <taxon>Spermatophyta</taxon>
        <taxon>Magnoliopsida</taxon>
        <taxon>Liliopsida</taxon>
        <taxon>Araceae</taxon>
        <taxon>Aroideae</taxon>
        <taxon>Colocasieae</taxon>
        <taxon>Colocasia</taxon>
    </lineage>
</organism>
<feature type="compositionally biased region" description="Basic and acidic residues" evidence="1">
    <location>
        <begin position="525"/>
        <end position="537"/>
    </location>
</feature>
<feature type="compositionally biased region" description="Basic and acidic residues" evidence="1">
    <location>
        <begin position="413"/>
        <end position="443"/>
    </location>
</feature>
<feature type="region of interest" description="Disordered" evidence="1">
    <location>
        <begin position="525"/>
        <end position="552"/>
    </location>
</feature>
<feature type="compositionally biased region" description="Polar residues" evidence="1">
    <location>
        <begin position="32"/>
        <end position="41"/>
    </location>
</feature>
<evidence type="ECO:0000256" key="1">
    <source>
        <dbReference type="SAM" id="MobiDB-lite"/>
    </source>
</evidence>
<feature type="region of interest" description="Disordered" evidence="1">
    <location>
        <begin position="32"/>
        <end position="73"/>
    </location>
</feature>
<dbReference type="CDD" id="cd00303">
    <property type="entry name" value="retropepsin_like"/>
    <property type="match status" value="1"/>
</dbReference>
<feature type="region of interest" description="Disordered" evidence="1">
    <location>
        <begin position="1683"/>
        <end position="1708"/>
    </location>
</feature>
<evidence type="ECO:0000259" key="2">
    <source>
        <dbReference type="Pfam" id="PF03732"/>
    </source>
</evidence>
<evidence type="ECO:0000313" key="3">
    <source>
        <dbReference type="EMBL" id="MQL96670.1"/>
    </source>
</evidence>
<dbReference type="PANTHER" id="PTHR33240">
    <property type="entry name" value="OS08G0508500 PROTEIN"/>
    <property type="match status" value="1"/>
</dbReference>
<feature type="compositionally biased region" description="Basic and acidic residues" evidence="1">
    <location>
        <begin position="149"/>
        <end position="160"/>
    </location>
</feature>
<feature type="compositionally biased region" description="Basic and acidic residues" evidence="1">
    <location>
        <begin position="1693"/>
        <end position="1704"/>
    </location>
</feature>
<dbReference type="Proteomes" id="UP000652761">
    <property type="component" value="Unassembled WGS sequence"/>
</dbReference>
<feature type="region of interest" description="Disordered" evidence="1">
    <location>
        <begin position="764"/>
        <end position="783"/>
    </location>
</feature>
<feature type="region of interest" description="Disordered" evidence="1">
    <location>
        <begin position="407"/>
        <end position="455"/>
    </location>
</feature>
<evidence type="ECO:0000313" key="4">
    <source>
        <dbReference type="Proteomes" id="UP000652761"/>
    </source>
</evidence>
<feature type="domain" description="Retrotransposon gag" evidence="2">
    <location>
        <begin position="284"/>
        <end position="371"/>
    </location>
</feature>
<dbReference type="EMBL" id="NMUH01001944">
    <property type="protein sequence ID" value="MQL96670.1"/>
    <property type="molecule type" value="Genomic_DNA"/>
</dbReference>
<dbReference type="InterPro" id="IPR005162">
    <property type="entry name" value="Retrotrans_gag_dom"/>
</dbReference>
<accession>A0A843VT11</accession>
<dbReference type="PANTHER" id="PTHR33240:SF15">
    <property type="entry name" value="GAG-PRO-LIKE PROTEIN"/>
    <property type="match status" value="1"/>
</dbReference>
<proteinExistence type="predicted"/>
<reference evidence="3" key="1">
    <citation type="submission" date="2017-07" db="EMBL/GenBank/DDBJ databases">
        <title>Taro Niue Genome Assembly and Annotation.</title>
        <authorList>
            <person name="Atibalentja N."/>
            <person name="Keating K."/>
            <person name="Fields C.J."/>
        </authorList>
    </citation>
    <scope>NUCLEOTIDE SEQUENCE</scope>
    <source>
        <strain evidence="3">Niue_2</strain>
        <tissue evidence="3">Leaf</tissue>
    </source>
</reference>
<comment type="caution">
    <text evidence="3">The sequence shown here is derived from an EMBL/GenBank/DDBJ whole genome shotgun (WGS) entry which is preliminary data.</text>
</comment>
<feature type="region of interest" description="Disordered" evidence="1">
    <location>
        <begin position="116"/>
        <end position="197"/>
    </location>
</feature>
<dbReference type="OrthoDB" id="1751727at2759"/>
<sequence length="1756" mass="194402">MQGPFGSGPNRIIPPHLAPSVGIDVAMARGRSSYQNVGSRATRSRQSRGDSRRRSPPGDVAIAPAGANHDVPAPPVVAPATALEVAELRGQMQQLTGVCLALQAQLAGAAAPAVSLPREQQAESSHRRSRVPPVPQEQQVESPRRSHRAPSEERALERRGRSPRRSIISPRPPRSVVGGNSHASGRGGPANSEQELARRLRRVVDLERRMDAMVQRAEGKAPAEDDLDFRSLFSREILEAQVSSKLPLPTIAPYDGTTDPADDIHGFESHMVFHGASDAAKCRAFPATLKETARAWFETLPAGSITSFRQLKKSFRDNFLGGRSQPRTAASLLVVRQKKGEALWDFIKRFRTEALRISRLDVPLATSALIQGTRDGFLQRTLGVQQPATLAELLSIAQRHAACEESLAASRAEQGEQSDKKRPSDNGSDRDRKKGRRNGDSPRRPRPFTNYTPLTVAPEQILAEIRNEAFVRWPQRMRSDPRKRDQNKYCRFHRDHGHDTSECRQLKDEIEDLIKRGYLGRFVRRNEERPRRRDRTPEQPINNEPNGQEINVIAGGFGAGRESTRSRRDYARRVHVVDRPSAVWSAPYPASPARAPPEEAITFSDEDLVGVTTPHSDALVVSATINHCNVRRILVDNGSAPDVLAYDCFVLMGLLTDQLTPVNSPLFGFSGVSVQPMGRIRLPITLGTAPKAVTKTVDFLVINNIPGYNAILGRGLIGRIKAVPSSLHQKMKFPTPSGVGEVLGCQRESHHCYVLSLRDKQPLADPAPLASDQPSTSRGTPAEDLIPIQVDDDPEHLAMPSMEIDVAAIETGPPTPSWVDPLVAYLLRGPCFGRGYKKENTRKIKEPAVKDQRRHLKGASAQTGITRVLSATPALPNSGLEGFPGTINPGKLFPHLLPSVEAHPVAAGPILLQVLLVLRPGLIIGNGTGLCIQHYLGQGILFGSRQGNIQPRSMESSFESAQRLGHLVRKRLYIDVAQTIFYLALRVVTFHRLLRSPFGRKVQAPCQPIKTRGSRARRQISWRVFHPTKGRLQRCHRRSYGKSLQKHLAKRSSVLFGSFNPSSTRSLPPSTFDCLGGCFYVSNHLGGGHGGQDSPGRSGNLFGRPRRRGLLFSGPRFRNRSGNLFGRPRRRGRLLSGPSCRNHFLFRRKNHGWHCRHHVARDHPSRGGNLRRICDLLPPNRRHCTFSTPPGRGSCSVAGSTVLDTTNVGGVRELPILRAGGASGLFYCGASILVAHDDEPQLGRHPLRDLWALCGGRPRHSLVGRFCGPTFSAQQQLRPFLFLFGPLLITWRSNLDRLLLLPSTELFCLLRALVNQNWPLLRGRPARPVILLLRSPSSSRNHLPGGLLLQTNFSRPLFRSLGLGRAPPSWRGGDERRCHRSANPHCGRNPGNGGSIIVFEHHGSVRQTRHLPLDPFRPPALQPLRTRKTRRRKVSRGSPNLRVKQPRGYVLTPRFAEPVLNEHELSHVSFSVPNACSEKLVRRPCLVLDQTRKAVLPRRTHNSGESPLSTTPVAHEEQPVHPTLVVGVLVGQANMHPVRSVLGVVDVCSRRPRSRQLEVCSEDVRRAPDLFQFADNTEDTYVSPGVGRQLYRRNAPSIQERLRHLRQRQPEACLQVINREDQAAWFVHQDGVALPGVDDLVLLPDPETLAEPAVVTASYSTGRRDGHPARSGDDLPFARHCWKDRRGQRRHKETKEKMETGEGKKARKLKARRFLRGVAPALVSSPPYKERGGNEIRGGPKTPLLPIFECAPSGTA</sequence>
<gene>
    <name evidence="3" type="ORF">Taro_029343</name>
</gene>
<dbReference type="Pfam" id="PF03732">
    <property type="entry name" value="Retrotrans_gag"/>
    <property type="match status" value="1"/>
</dbReference>
<feature type="region of interest" description="Disordered" evidence="1">
    <location>
        <begin position="1724"/>
        <end position="1746"/>
    </location>
</feature>
<protein>
    <recommendedName>
        <fullName evidence="2">Retrotransposon gag domain-containing protein</fullName>
    </recommendedName>
</protein>
<feature type="compositionally biased region" description="Basic residues" evidence="1">
    <location>
        <begin position="1683"/>
        <end position="1692"/>
    </location>
</feature>
<name>A0A843VT11_COLES</name>
<keyword evidence="4" id="KW-1185">Reference proteome</keyword>